<gene>
    <name evidence="1" type="ORF">BN381_150033</name>
</gene>
<name>R4YXK3_9ACTN</name>
<proteinExistence type="predicted"/>
<comment type="caution">
    <text evidence="1">The sequence shown here is derived from an EMBL/GenBank/DDBJ whole genome shotgun (WGS) entry which is preliminary data.</text>
</comment>
<dbReference type="HOGENOM" id="CLU_2634129_0_0_11"/>
<sequence>MTLNPSPQLSDAQARQFVVDARPWMSCDECFEHLDEYVDCSPTTDFEWLPAMTAHLTGCQVCREEVESLMLLLAEDN</sequence>
<dbReference type="OrthoDB" id="1525102at2"/>
<evidence type="ECO:0000313" key="2">
    <source>
        <dbReference type="Proteomes" id="UP000018291"/>
    </source>
</evidence>
<dbReference type="EMBL" id="CANL01000007">
    <property type="protein sequence ID" value="CCM62920.1"/>
    <property type="molecule type" value="Genomic_DNA"/>
</dbReference>
<accession>R4YXK3</accession>
<dbReference type="Proteomes" id="UP000018291">
    <property type="component" value="Unassembled WGS sequence"/>
</dbReference>
<dbReference type="STRING" id="1229780.BN381_150033"/>
<evidence type="ECO:0008006" key="3">
    <source>
        <dbReference type="Google" id="ProtNLM"/>
    </source>
</evidence>
<protein>
    <recommendedName>
        <fullName evidence="3">Zinc-finger domain-containing protein</fullName>
    </recommendedName>
</protein>
<keyword evidence="2" id="KW-1185">Reference proteome</keyword>
<organism evidence="1 2">
    <name type="scientific">Candidatus Neomicrothrix parvicella RN1</name>
    <dbReference type="NCBI Taxonomy" id="1229780"/>
    <lineage>
        <taxon>Bacteria</taxon>
        <taxon>Bacillati</taxon>
        <taxon>Actinomycetota</taxon>
        <taxon>Acidimicrobiia</taxon>
        <taxon>Acidimicrobiales</taxon>
        <taxon>Microthrixaceae</taxon>
        <taxon>Candidatus Neomicrothrix</taxon>
    </lineage>
</organism>
<dbReference type="AlphaFoldDB" id="R4YXK3"/>
<evidence type="ECO:0000313" key="1">
    <source>
        <dbReference type="EMBL" id="CCM62920.1"/>
    </source>
</evidence>
<reference evidence="1 2" key="1">
    <citation type="journal article" date="2013" name="ISME J.">
        <title>Metabolic model for the filamentous 'Candidatus Microthrix parvicella' based on genomic and metagenomic analyses.</title>
        <authorList>
            <person name="Jon McIlroy S."/>
            <person name="Kristiansen R."/>
            <person name="Albertsen M."/>
            <person name="Michael Karst S."/>
            <person name="Rossetti S."/>
            <person name="Lund Nielsen J."/>
            <person name="Tandoi V."/>
            <person name="James Seviour R."/>
            <person name="Nielsen P.H."/>
        </authorList>
    </citation>
    <scope>NUCLEOTIDE SEQUENCE [LARGE SCALE GENOMIC DNA]</scope>
    <source>
        <strain evidence="1 2">RN1</strain>
    </source>
</reference>
<dbReference type="RefSeq" id="WP_012224811.1">
    <property type="nucleotide sequence ID" value="NZ_HG422565.1"/>
</dbReference>